<comment type="caution">
    <text evidence="1">The sequence shown here is derived from an EMBL/GenBank/DDBJ whole genome shotgun (WGS) entry which is preliminary data.</text>
</comment>
<reference evidence="1" key="1">
    <citation type="submission" date="2024-05" db="EMBL/GenBank/DDBJ databases">
        <title>Alkalihalobacillus sp. strain MEB203 novel alkaliphilic bacterium from Lonar Lake, India.</title>
        <authorList>
            <person name="Joshi A."/>
            <person name="Thite S."/>
            <person name="Mengade P."/>
        </authorList>
    </citation>
    <scope>NUCLEOTIDE SEQUENCE</scope>
    <source>
        <strain evidence="1">MEB 203</strain>
    </source>
</reference>
<proteinExistence type="predicted"/>
<dbReference type="EMBL" id="JAOTPO010000004">
    <property type="protein sequence ID" value="MDE5413369.1"/>
    <property type="molecule type" value="Genomic_DNA"/>
</dbReference>
<name>A0ABT5VGP6_9BACI</name>
<sequence>MNFNYTNHFWIYRYLFVTYLTYSANHLEIEEGKIKVTGHLRTGRYIYINSTDPIVTQGWYGAFK</sequence>
<protein>
    <submittedName>
        <fullName evidence="1">Uncharacterized protein</fullName>
    </submittedName>
</protein>
<keyword evidence="2" id="KW-1185">Reference proteome</keyword>
<evidence type="ECO:0000313" key="2">
    <source>
        <dbReference type="Proteomes" id="UP001148125"/>
    </source>
</evidence>
<organism evidence="1 2">
    <name type="scientific">Alkalihalobacterium chitinilyticum</name>
    <dbReference type="NCBI Taxonomy" id="2980103"/>
    <lineage>
        <taxon>Bacteria</taxon>
        <taxon>Bacillati</taxon>
        <taxon>Bacillota</taxon>
        <taxon>Bacilli</taxon>
        <taxon>Bacillales</taxon>
        <taxon>Bacillaceae</taxon>
        <taxon>Alkalihalobacterium</taxon>
    </lineage>
</organism>
<dbReference type="RefSeq" id="WP_275117986.1">
    <property type="nucleotide sequence ID" value="NZ_JAOTPO010000004.1"/>
</dbReference>
<gene>
    <name evidence="1" type="ORF">N7Z68_08215</name>
</gene>
<accession>A0ABT5VGP6</accession>
<evidence type="ECO:0000313" key="1">
    <source>
        <dbReference type="EMBL" id="MDE5413369.1"/>
    </source>
</evidence>
<dbReference type="Proteomes" id="UP001148125">
    <property type="component" value="Unassembled WGS sequence"/>
</dbReference>